<dbReference type="InterPro" id="IPR027417">
    <property type="entry name" value="P-loop_NTPase"/>
</dbReference>
<protein>
    <submittedName>
        <fullName evidence="1">AAA family ATPase</fullName>
    </submittedName>
</protein>
<dbReference type="EMBL" id="JANIPJ010000002">
    <property type="protein sequence ID" value="MCR2802792.1"/>
    <property type="molecule type" value="Genomic_DNA"/>
</dbReference>
<dbReference type="SUPFAM" id="SSF52540">
    <property type="entry name" value="P-loop containing nucleoside triphosphate hydrolases"/>
    <property type="match status" value="1"/>
</dbReference>
<dbReference type="Proteomes" id="UP001141950">
    <property type="component" value="Unassembled WGS sequence"/>
</dbReference>
<evidence type="ECO:0000313" key="2">
    <source>
        <dbReference type="Proteomes" id="UP001141950"/>
    </source>
</evidence>
<reference evidence="1" key="1">
    <citation type="submission" date="2022-08" db="EMBL/GenBank/DDBJ databases">
        <title>The genomic sequence of strain Paenibacillus sp. SCIV0701.</title>
        <authorList>
            <person name="Zhao H."/>
        </authorList>
    </citation>
    <scope>NUCLEOTIDE SEQUENCE</scope>
    <source>
        <strain evidence="1">SCIV0701</strain>
    </source>
</reference>
<accession>A0A9X2S9I5</accession>
<evidence type="ECO:0000313" key="1">
    <source>
        <dbReference type="EMBL" id="MCR2802792.1"/>
    </source>
</evidence>
<name>A0A9X2S9I5_9BACL</name>
<comment type="caution">
    <text evidence="1">The sequence shown here is derived from an EMBL/GenBank/DDBJ whole genome shotgun (WGS) entry which is preliminary data.</text>
</comment>
<proteinExistence type="predicted"/>
<keyword evidence="2" id="KW-1185">Reference proteome</keyword>
<dbReference type="Gene3D" id="3.40.50.300">
    <property type="entry name" value="P-loop containing nucleotide triphosphate hydrolases"/>
    <property type="match status" value="1"/>
</dbReference>
<dbReference type="RefSeq" id="WP_257442529.1">
    <property type="nucleotide sequence ID" value="NZ_JANIPJ010000002.1"/>
</dbReference>
<organism evidence="1 2">
    <name type="scientific">Paenibacillus soyae</name>
    <dbReference type="NCBI Taxonomy" id="2969249"/>
    <lineage>
        <taxon>Bacteria</taxon>
        <taxon>Bacillati</taxon>
        <taxon>Bacillota</taxon>
        <taxon>Bacilli</taxon>
        <taxon>Bacillales</taxon>
        <taxon>Paenibacillaceae</taxon>
        <taxon>Paenibacillus</taxon>
    </lineage>
</organism>
<dbReference type="AlphaFoldDB" id="A0A9X2S9I5"/>
<sequence>MSRTVYIISGPAGAGKSTTSKIIARSLSRSAYIEGDLVDRMVVGGYEMPWLSQYHTDLIWKNILALTQNYLEHDHDVVIDYVGFPQNAARIRNEIKDSSVLVKFVVLMVDEHELLRRDAERKPEFQMGHRCLAGLEEIKHSNPPANHRIYTTNLVVEEVVKEIMENPRFLVNDSRGINEKIV</sequence>
<gene>
    <name evidence="1" type="ORF">NQZ67_02765</name>
</gene>
<dbReference type="Pfam" id="PF13671">
    <property type="entry name" value="AAA_33"/>
    <property type="match status" value="1"/>
</dbReference>